<protein>
    <submittedName>
        <fullName evidence="1">Uncharacterized protein</fullName>
    </submittedName>
</protein>
<sequence length="383" mass="41416">MKVVFACSAHVGHLNPTLPVVKALVSLGHEVHYICFETMRAKIESAGAKFHSCEDIQPELYARRSLAPGGIGACNAIMGELGLDTSSVLSMLMTLNLSLEKELPGTLRFFKDIRPDVVVYDPLVFCRYAAHGAAVMGIPAVGLLTLAGPGAMRLHTPAVLHPLTIADIDYAVREFTPHAEATARINDKHSMQLRPGILFPDGYMDSCRGNTIIVTTSEDLQDPMTPELSAAYTQDGARFEYVGPLLALASQEILQDKHAGYAEAKRVLALAEQAEGSWMRRVRQILHQWGLLDPPGPQAGPGVRAQYFDLVKAAAQRQEQAWLASPAQREALTRGAGVGCTALEHSIAGASLPQVRAWARLRLQGAFSCDEADVARPCPFCGQ</sequence>
<accession>A0ABN9SFS0</accession>
<dbReference type="EMBL" id="CAUYUJ010010967">
    <property type="protein sequence ID" value="CAK0830625.1"/>
    <property type="molecule type" value="Genomic_DNA"/>
</dbReference>
<dbReference type="Proteomes" id="UP001189429">
    <property type="component" value="Unassembled WGS sequence"/>
</dbReference>
<organism evidence="1 2">
    <name type="scientific">Prorocentrum cordatum</name>
    <dbReference type="NCBI Taxonomy" id="2364126"/>
    <lineage>
        <taxon>Eukaryota</taxon>
        <taxon>Sar</taxon>
        <taxon>Alveolata</taxon>
        <taxon>Dinophyceae</taxon>
        <taxon>Prorocentrales</taxon>
        <taxon>Prorocentraceae</taxon>
        <taxon>Prorocentrum</taxon>
    </lineage>
</organism>
<gene>
    <name evidence="1" type="ORF">PCOR1329_LOCUS29210</name>
</gene>
<name>A0ABN9SFS0_9DINO</name>
<comment type="caution">
    <text evidence="1">The sequence shown here is derived from an EMBL/GenBank/DDBJ whole genome shotgun (WGS) entry which is preliminary data.</text>
</comment>
<keyword evidence="2" id="KW-1185">Reference proteome</keyword>
<reference evidence="1" key="1">
    <citation type="submission" date="2023-10" db="EMBL/GenBank/DDBJ databases">
        <authorList>
            <person name="Chen Y."/>
            <person name="Shah S."/>
            <person name="Dougan E. K."/>
            <person name="Thang M."/>
            <person name="Chan C."/>
        </authorList>
    </citation>
    <scope>NUCLEOTIDE SEQUENCE [LARGE SCALE GENOMIC DNA]</scope>
</reference>
<dbReference type="Gene3D" id="3.40.50.2000">
    <property type="entry name" value="Glycogen Phosphorylase B"/>
    <property type="match status" value="1"/>
</dbReference>
<proteinExistence type="predicted"/>
<evidence type="ECO:0000313" key="2">
    <source>
        <dbReference type="Proteomes" id="UP001189429"/>
    </source>
</evidence>
<evidence type="ECO:0000313" key="1">
    <source>
        <dbReference type="EMBL" id="CAK0830625.1"/>
    </source>
</evidence>
<dbReference type="SUPFAM" id="SSF53756">
    <property type="entry name" value="UDP-Glycosyltransferase/glycogen phosphorylase"/>
    <property type="match status" value="1"/>
</dbReference>